<protein>
    <submittedName>
        <fullName evidence="2">T9SS sorting signal type C domain-containing protein</fullName>
    </submittedName>
</protein>
<dbReference type="NCBIfam" id="NF033708">
    <property type="entry name" value="T9SS_Cterm_ChiA"/>
    <property type="match status" value="1"/>
</dbReference>
<feature type="domain" description="IPT/TIG" evidence="1">
    <location>
        <begin position="236"/>
        <end position="313"/>
    </location>
</feature>
<sequence length="1103" mass="118139">MNKKLLLLIAFFFSFGLGYGQVVNYSFSQASGTYAALNGVLISPWDDFVSANTIEIGFSFNFNGINYTTCSVNSNGYITFGTTLSSATSYTPISSNTGFEGAISALGMDLFSANSPIVYSSIGSAPNRVFVLQWTNVRRYEGRTARNGDFNFQIRLNESSNTIQVIYGGCATTYAGSLTAQVGLRGLNNTDFNNRLVTNNWPTSTVGVNNTASCRTGSGSGELPLNGLTYTWTPNPIITSFTPSNACAASGVSVIITGRNFTGTTAVNFNGIPASFTVNSNTQITAQLPATATTGFITVTTSGGTGTSLSSFTVSTPAGDQISYGNNSWLGYVYANTNGSPPSNAFTTTYRGYVTQTENFDLNLVDGALSGPNVCGSYTDNFAVRFKMNRNLPAGCYTFTVGGDDGYRLSLDGGLTYVINNWSDHSYQETTSTVYLSGTTNFVLEYYENLGQSRVRFSSTFSALGIPVVGAITQPTCALATGSVSLSGLPATGSRTIIATPNTAGLTGLTGTGEITTVGGLVAGTTYTFAVSNGTCTSSVSSNVVIKPLPLVASFNGTWTNGPPTIEQSIVFSGNYTSIGNLEGCDCTVNAGVKVLVKTNHALKITNAVKVNTALGTSLTFENNSSLVQVNNDAVNTGIITYIRNNNITRETDYTYWSSPVAGQKLYDVSPKTPSDYFYSFDAVVDNWNHEDSMNVMAIGTGYIIRGPNYGTTPPPLFYEAPFVGKPNNGKIELPGIIADRSYLLGNPYPSALNANTFINNNSDVLDGTLYFWTHMTPIGTAVFNPGTGVFAYSSNDYATYNLTGGVATNPGSATSQNVSDKPSGNIAAGQAFFTSSRLAPTKNSIVFDNSMRVGLNEAILDNSQFFKVKNAAKKTNTVERHRVWLNLTNTEGAFKQILVGYLDGATNEYDSSFDGLSYNGNEFVDFYSVISDETLAIQGRALPFDENDIVPLGYSSVIQGSFSIGIDEVDGIFSSQNVYLEDKSNNSIYDLKKAVYTFSTEKGTFNDRFVLRYTDRTLGVGDFDTAAMQVLVSVKNKQIKINSSVETIDKVFIYDVLGKQIYKKTNVDNTELVIPNLGSSEQVLIVKTVLQNGETVTTKTVY</sequence>
<dbReference type="AlphaFoldDB" id="A0A3S0MF41"/>
<reference evidence="2 3" key="1">
    <citation type="submission" date="2018-12" db="EMBL/GenBank/DDBJ databases">
        <title>Flavobacterium sp. nov., isolated from glacier ice.</title>
        <authorList>
            <person name="Liu Q."/>
            <person name="Xin Y.-H."/>
        </authorList>
    </citation>
    <scope>NUCLEOTIDE SEQUENCE [LARGE SCALE GENOMIC DNA]</scope>
    <source>
        <strain evidence="2 3">RB1N8</strain>
    </source>
</reference>
<evidence type="ECO:0000259" key="1">
    <source>
        <dbReference type="Pfam" id="PF01833"/>
    </source>
</evidence>
<proteinExistence type="predicted"/>
<dbReference type="EMBL" id="RYDJ01000001">
    <property type="protein sequence ID" value="RTZ07843.1"/>
    <property type="molecule type" value="Genomic_DNA"/>
</dbReference>
<dbReference type="InterPro" id="IPR014756">
    <property type="entry name" value="Ig_E-set"/>
</dbReference>
<dbReference type="RefSeq" id="WP_126561279.1">
    <property type="nucleotide sequence ID" value="NZ_RYDJ01000001.1"/>
</dbReference>
<keyword evidence="3" id="KW-1185">Reference proteome</keyword>
<dbReference type="SUPFAM" id="SSF81296">
    <property type="entry name" value="E set domains"/>
    <property type="match status" value="1"/>
</dbReference>
<dbReference type="Gene3D" id="2.60.40.10">
    <property type="entry name" value="Immunoglobulins"/>
    <property type="match status" value="1"/>
</dbReference>
<comment type="caution">
    <text evidence="2">The sequence shown here is derived from an EMBL/GenBank/DDBJ whole genome shotgun (WGS) entry which is preliminary data.</text>
</comment>
<organism evidence="2 3">
    <name type="scientific">Flavobacterium bomense</name>
    <dbReference type="NCBI Taxonomy" id="2497483"/>
    <lineage>
        <taxon>Bacteria</taxon>
        <taxon>Pseudomonadati</taxon>
        <taxon>Bacteroidota</taxon>
        <taxon>Flavobacteriia</taxon>
        <taxon>Flavobacteriales</taxon>
        <taxon>Flavobacteriaceae</taxon>
        <taxon>Flavobacterium</taxon>
    </lineage>
</organism>
<accession>A0A3S0MF41</accession>
<gene>
    <name evidence="2" type="ORF">EKL98_00565</name>
</gene>
<name>A0A3S0MF41_9FLAO</name>
<dbReference type="InterPro" id="IPR002909">
    <property type="entry name" value="IPT_dom"/>
</dbReference>
<evidence type="ECO:0000313" key="2">
    <source>
        <dbReference type="EMBL" id="RTZ07843.1"/>
    </source>
</evidence>
<dbReference type="Proteomes" id="UP000280825">
    <property type="component" value="Unassembled WGS sequence"/>
</dbReference>
<evidence type="ECO:0000313" key="3">
    <source>
        <dbReference type="Proteomes" id="UP000280825"/>
    </source>
</evidence>
<dbReference type="InterPro" id="IPR013783">
    <property type="entry name" value="Ig-like_fold"/>
</dbReference>
<dbReference type="Pfam" id="PF01833">
    <property type="entry name" value="TIG"/>
    <property type="match status" value="1"/>
</dbReference>